<dbReference type="AlphaFoldDB" id="A0A1D1Y111"/>
<feature type="compositionally biased region" description="Polar residues" evidence="1">
    <location>
        <begin position="209"/>
        <end position="222"/>
    </location>
</feature>
<feature type="region of interest" description="Disordered" evidence="1">
    <location>
        <begin position="1"/>
        <end position="27"/>
    </location>
</feature>
<feature type="compositionally biased region" description="Polar residues" evidence="1">
    <location>
        <begin position="180"/>
        <end position="190"/>
    </location>
</feature>
<name>A0A1D1Y111_9ARAE</name>
<accession>A0A1D1Y111</accession>
<dbReference type="EMBL" id="GDJX01019608">
    <property type="protein sequence ID" value="JAT48328.1"/>
    <property type="molecule type" value="Transcribed_RNA"/>
</dbReference>
<feature type="compositionally biased region" description="Polar residues" evidence="1">
    <location>
        <begin position="127"/>
        <end position="143"/>
    </location>
</feature>
<gene>
    <name evidence="2" type="ORF">g.104955</name>
</gene>
<feature type="region of interest" description="Disordered" evidence="1">
    <location>
        <begin position="69"/>
        <end position="234"/>
    </location>
</feature>
<evidence type="ECO:0000313" key="2">
    <source>
        <dbReference type="EMBL" id="JAT48328.1"/>
    </source>
</evidence>
<dbReference type="PANTHER" id="PTHR34802">
    <property type="entry name" value="CHORISMATE SYNTHASE"/>
    <property type="match status" value="1"/>
</dbReference>
<feature type="compositionally biased region" description="Polar residues" evidence="1">
    <location>
        <begin position="80"/>
        <end position="94"/>
    </location>
</feature>
<organism evidence="2">
    <name type="scientific">Anthurium amnicola</name>
    <dbReference type="NCBI Taxonomy" id="1678845"/>
    <lineage>
        <taxon>Eukaryota</taxon>
        <taxon>Viridiplantae</taxon>
        <taxon>Streptophyta</taxon>
        <taxon>Embryophyta</taxon>
        <taxon>Tracheophyta</taxon>
        <taxon>Spermatophyta</taxon>
        <taxon>Magnoliopsida</taxon>
        <taxon>Liliopsida</taxon>
        <taxon>Araceae</taxon>
        <taxon>Pothoideae</taxon>
        <taxon>Potheae</taxon>
        <taxon>Anthurium</taxon>
    </lineage>
</organism>
<protein>
    <submittedName>
        <fullName evidence="2">Uncharacterized protein</fullName>
    </submittedName>
</protein>
<feature type="compositionally biased region" description="Basic and acidic residues" evidence="1">
    <location>
        <begin position="223"/>
        <end position="234"/>
    </location>
</feature>
<reference evidence="2" key="1">
    <citation type="submission" date="2015-07" db="EMBL/GenBank/DDBJ databases">
        <title>Transcriptome Assembly of Anthurium amnicola.</title>
        <authorList>
            <person name="Suzuki J."/>
        </authorList>
    </citation>
    <scope>NUCLEOTIDE SEQUENCE</scope>
</reference>
<proteinExistence type="predicted"/>
<feature type="compositionally biased region" description="Basic and acidic residues" evidence="1">
    <location>
        <begin position="363"/>
        <end position="381"/>
    </location>
</feature>
<feature type="compositionally biased region" description="Basic and acidic residues" evidence="1">
    <location>
        <begin position="108"/>
        <end position="123"/>
    </location>
</feature>
<evidence type="ECO:0000256" key="1">
    <source>
        <dbReference type="SAM" id="MobiDB-lite"/>
    </source>
</evidence>
<feature type="region of interest" description="Disordered" evidence="1">
    <location>
        <begin position="357"/>
        <end position="381"/>
    </location>
</feature>
<sequence>MSSERTDQLLRVSGESDVEAEHEPRKTQKLSYTREFLLFLSELDACQKLPPGFDSSVLSEFEDASSSTLEWQRSLGGPSLQGSKRNDYGSSSLNRAEGAGSYSRGSHGRWDTHSTGSSDRDGEAQTDLESLSQDSGRRYSSQYRRPWQKSEHDGLLGSGGFPRPSGYQGWASTPKGRGNGNYQLNKSSEPYQPPRLYKAAPYSRKDSTDSYNDETFGSSECSSLDRAEEERKRRASFELMRQEQQKVLQEKQKQKSDNHKENFDSDIIALLENSEVDKSKSNDVLEKNSAPLVSQADFGRYPLHAVAPASRPLVPPGFASSTMEKNQGGQLPNITLGSVVGNVGINDNTLLTKDTLTEDGEEGNAKKGNDSVSHAHSDKSENSNIAVSFMDAVEPPSTGLGFSDSSADCESTSYDTAYLLQTKGGWKNDVINDSNVKKITKNEVVDPSKQDHSASILDKLFGNALTNNDVVPKSVEGAEVDEKTWSTPSSRSSKFASWFLDDDKMPAEDVSSRDLLSLIVRKNTAGSATSAVSHEHVHPNFPLENSESGQKFMTSTATPSINGIPELYYHNDNPVTSSNVLTCEDLEQSILAGVKESSSSLPDQVQEPWSTLDSNFERQKTNVDDQASQHLLSLLHKGTHTRDVTSSSNPELMISSGIHGVDTKSDVAAGFTGNVSPDNAATVIDETGKSLTLEALFGSAFMKELRSMEAPISQKRGSDGDCIDTSVAQPYAMPSQDAENRFFSGEYDSKIIHKESTNHMQGARLEKLEESWIGFDESRTEKSKLSDDVGYGEGPIEIHLPEEDSLIAVGDSADSIMRQFFPVKNVPKADELLGSRRIDEIVVDKLASLNVIQNNERYSSSVLNASACGPYDMVEPEVSYQHLHGQSPSPQFSYSRMNHMRSYSQQLDNPSHKNPQINFIHPENVHHDPPHPFLGNIIHPHPVHNPTGPRLDPPFHPSMAQPALMPGNFPPHHLQYFPRGVPLSHPLNRMLDYMPEAVHSLQRQPNYGGYGIGMPGTGVHGPGGNHPETLGSLTGGNHPQSLGSLMEMNANSQHAYLSAAGHHPGIYDPEHDMGFRYR</sequence>
<dbReference type="PANTHER" id="PTHR34802:SF1">
    <property type="entry name" value="CHORISMATE SYNTHASE"/>
    <property type="match status" value="1"/>
</dbReference>